<evidence type="ECO:0000256" key="4">
    <source>
        <dbReference type="ARBA" id="ARBA00022679"/>
    </source>
</evidence>
<evidence type="ECO:0000256" key="2">
    <source>
        <dbReference type="ARBA" id="ARBA00005891"/>
    </source>
</evidence>
<keyword evidence="5 7" id="KW-0496">Mitochondrion</keyword>
<evidence type="ECO:0000313" key="8">
    <source>
        <dbReference type="EMBL" id="KAB8611424.1"/>
    </source>
</evidence>
<accession>A0A5N6L2Z9</accession>
<protein>
    <recommendedName>
        <fullName evidence="7">Protein arginine methyltransferase NDUFAF7</fullName>
        <ecNumber evidence="7">2.1.1.320</ecNumber>
    </recommendedName>
</protein>
<dbReference type="InterPro" id="IPR029063">
    <property type="entry name" value="SAM-dependent_MTases_sf"/>
</dbReference>
<comment type="caution">
    <text evidence="8">The sequence shown here is derived from an EMBL/GenBank/DDBJ whole genome shotgun (WGS) entry which is preliminary data.</text>
</comment>
<evidence type="ECO:0000256" key="7">
    <source>
        <dbReference type="RuleBase" id="RU364114"/>
    </source>
</evidence>
<dbReference type="Pfam" id="PF02636">
    <property type="entry name" value="Methyltransf_28"/>
    <property type="match status" value="1"/>
</dbReference>
<keyword evidence="3 7" id="KW-0489">Methyltransferase</keyword>
<dbReference type="EC" id="2.1.1.320" evidence="7"/>
<comment type="catalytic activity">
    <reaction evidence="6 7">
        <text>L-arginyl-[protein] + 2 S-adenosyl-L-methionine = N(omega),N(omega)'-dimethyl-L-arginyl-[protein] + 2 S-adenosyl-L-homocysteine + 2 H(+)</text>
        <dbReference type="Rhea" id="RHEA:48108"/>
        <dbReference type="Rhea" id="RHEA-COMP:10532"/>
        <dbReference type="Rhea" id="RHEA-COMP:11992"/>
        <dbReference type="ChEBI" id="CHEBI:15378"/>
        <dbReference type="ChEBI" id="CHEBI:29965"/>
        <dbReference type="ChEBI" id="CHEBI:57856"/>
        <dbReference type="ChEBI" id="CHEBI:59789"/>
        <dbReference type="ChEBI" id="CHEBI:88221"/>
        <dbReference type="EC" id="2.1.1.320"/>
    </reaction>
</comment>
<keyword evidence="9" id="KW-1185">Reference proteome</keyword>
<evidence type="ECO:0000256" key="5">
    <source>
        <dbReference type="ARBA" id="ARBA00023128"/>
    </source>
</evidence>
<dbReference type="PANTHER" id="PTHR12049">
    <property type="entry name" value="PROTEIN ARGININE METHYLTRANSFERASE NDUFAF7, MITOCHONDRIAL"/>
    <property type="match status" value="1"/>
</dbReference>
<gene>
    <name evidence="8" type="ORF">FH972_025929</name>
</gene>
<sequence length="511" mass="59044">MDSPAASLFFKRLLSNAVCQSCRQSVAQARHGIVQPLTFQRAAGTYSRLKKEAETKKSRKEWGTTADIWQPRSGLKSQDVVEEFKEYPLTTAEELRHKNRRPRRQKMLMRDFIEDSLYNPHYGYFSSQATIFNPGEPFDFPSISDEAEFNKLLDDRYHIFENELDERAPNDTRQLWHTPTELFRPHYAEAMARYLISNYKLSLFPFNDLIIYELGAGNGTFMINVLDYIRAVEPDVYDRTRYKIIEISASLAKTQRERVAAAGHADKVEIINQSIHSWDTFVPQPCFVVAMEVIDNFGHDAIRYDLATEAPAQSHVLVDADGDFYERFEPHLDPLAARYLRVRDAASRAPYRHPLRSGRLLRNIKSRVMGGRGADGGRLGWSQPEYIPTRLLQFFDVLQQYFPAHRLLLSDFDRLPDAVPGINAPVVQTRYRRRTIAVTTPLVHQGYFDIFFPTDFGVMEDVYRAVTGRLTRVASHEAFMEQWADIDETTTRSGENPLLSWYKNARMMMTV</sequence>
<proteinExistence type="inferred from homology"/>
<comment type="similarity">
    <text evidence="2 7">Belongs to the NDUFAF7 family.</text>
</comment>
<dbReference type="AlphaFoldDB" id="A0A5N6L2Z9"/>
<comment type="function">
    <text evidence="7">Arginine methyltransferase involved in the assembly or stability of mitochondrial NADH:ubiquinone oxidoreductase complex (complex I).</text>
</comment>
<dbReference type="EMBL" id="VIBQ01000073">
    <property type="protein sequence ID" value="KAB8611424.1"/>
    <property type="molecule type" value="Genomic_DNA"/>
</dbReference>
<organism evidence="8 9">
    <name type="scientific">Carpinus fangiana</name>
    <dbReference type="NCBI Taxonomy" id="176857"/>
    <lineage>
        <taxon>Eukaryota</taxon>
        <taxon>Viridiplantae</taxon>
        <taxon>Streptophyta</taxon>
        <taxon>Embryophyta</taxon>
        <taxon>Tracheophyta</taxon>
        <taxon>Spermatophyta</taxon>
        <taxon>Magnoliopsida</taxon>
        <taxon>eudicotyledons</taxon>
        <taxon>Gunneridae</taxon>
        <taxon>Pentapetalae</taxon>
        <taxon>rosids</taxon>
        <taxon>fabids</taxon>
        <taxon>Fagales</taxon>
        <taxon>Betulaceae</taxon>
        <taxon>Carpinus</taxon>
    </lineage>
</organism>
<dbReference type="Gene3D" id="3.40.50.12710">
    <property type="match status" value="1"/>
</dbReference>
<dbReference type="PANTHER" id="PTHR12049:SF5">
    <property type="entry name" value="PROTEIN ARGININE METHYLTRANSFERASE NDUFAF7 HOMOLOG, MITOCHONDRIAL"/>
    <property type="match status" value="1"/>
</dbReference>
<dbReference type="InterPro" id="IPR003788">
    <property type="entry name" value="NDUFAF7"/>
</dbReference>
<reference evidence="8 9" key="1">
    <citation type="submission" date="2019-06" db="EMBL/GenBank/DDBJ databases">
        <title>A chromosomal-level reference genome of Carpinus fangiana (Coryloideae, Betulaceae).</title>
        <authorList>
            <person name="Yang X."/>
            <person name="Wang Z."/>
            <person name="Zhang L."/>
            <person name="Hao G."/>
            <person name="Liu J."/>
            <person name="Yang Y."/>
        </authorList>
    </citation>
    <scope>NUCLEOTIDE SEQUENCE [LARGE SCALE GENOMIC DNA]</scope>
    <source>
        <strain evidence="8">Cfa_2016G</strain>
        <tissue evidence="8">Leaf</tissue>
    </source>
</reference>
<dbReference type="InterPro" id="IPR038375">
    <property type="entry name" value="NDUFAF7_sf"/>
</dbReference>
<dbReference type="OrthoDB" id="17415at2759"/>
<dbReference type="GO" id="GO:0005739">
    <property type="term" value="C:mitochondrion"/>
    <property type="evidence" value="ECO:0007669"/>
    <property type="project" value="UniProtKB-SubCell"/>
</dbReference>
<dbReference type="GO" id="GO:0032259">
    <property type="term" value="P:methylation"/>
    <property type="evidence" value="ECO:0007669"/>
    <property type="project" value="UniProtKB-KW"/>
</dbReference>
<evidence type="ECO:0000256" key="6">
    <source>
        <dbReference type="ARBA" id="ARBA00048612"/>
    </source>
</evidence>
<dbReference type="FunFam" id="3.40.50.12710:FF:000002">
    <property type="entry name" value="Protein arginine methyltransferase NDUFAF7"/>
    <property type="match status" value="1"/>
</dbReference>
<evidence type="ECO:0000313" key="9">
    <source>
        <dbReference type="Proteomes" id="UP000327013"/>
    </source>
</evidence>
<name>A0A5N6L2Z9_9ROSI</name>
<keyword evidence="4 7" id="KW-0808">Transferase</keyword>
<dbReference type="Proteomes" id="UP000327013">
    <property type="component" value="Unassembled WGS sequence"/>
</dbReference>
<evidence type="ECO:0000256" key="1">
    <source>
        <dbReference type="ARBA" id="ARBA00004173"/>
    </source>
</evidence>
<comment type="subcellular location">
    <subcellularLocation>
        <location evidence="1 7">Mitochondrion</location>
    </subcellularLocation>
</comment>
<dbReference type="GO" id="GO:0035243">
    <property type="term" value="F:protein-arginine omega-N symmetric methyltransferase activity"/>
    <property type="evidence" value="ECO:0007669"/>
    <property type="project" value="UniProtKB-EC"/>
</dbReference>
<dbReference type="SUPFAM" id="SSF53335">
    <property type="entry name" value="S-adenosyl-L-methionine-dependent methyltransferases"/>
    <property type="match status" value="1"/>
</dbReference>
<evidence type="ECO:0000256" key="3">
    <source>
        <dbReference type="ARBA" id="ARBA00022603"/>
    </source>
</evidence>